<evidence type="ECO:0000313" key="2">
    <source>
        <dbReference type="EMBL" id="CAL1685772.1"/>
    </source>
</evidence>
<organism evidence="2 3">
    <name type="scientific">Lasius platythorax</name>
    <dbReference type="NCBI Taxonomy" id="488582"/>
    <lineage>
        <taxon>Eukaryota</taxon>
        <taxon>Metazoa</taxon>
        <taxon>Ecdysozoa</taxon>
        <taxon>Arthropoda</taxon>
        <taxon>Hexapoda</taxon>
        <taxon>Insecta</taxon>
        <taxon>Pterygota</taxon>
        <taxon>Neoptera</taxon>
        <taxon>Endopterygota</taxon>
        <taxon>Hymenoptera</taxon>
        <taxon>Apocrita</taxon>
        <taxon>Aculeata</taxon>
        <taxon>Formicoidea</taxon>
        <taxon>Formicidae</taxon>
        <taxon>Formicinae</taxon>
        <taxon>Lasius</taxon>
        <taxon>Lasius</taxon>
    </lineage>
</organism>
<dbReference type="Proteomes" id="UP001497644">
    <property type="component" value="Chromosome 6"/>
</dbReference>
<evidence type="ECO:0000313" key="3">
    <source>
        <dbReference type="Proteomes" id="UP001497644"/>
    </source>
</evidence>
<reference evidence="2" key="1">
    <citation type="submission" date="2024-04" db="EMBL/GenBank/DDBJ databases">
        <authorList>
            <consortium name="Molecular Ecology Group"/>
        </authorList>
    </citation>
    <scope>NUCLEOTIDE SEQUENCE</scope>
</reference>
<sequence length="98" mass="10979">MSFCGVPPCADNKKQPEDVDGVQKRRTTMHPGEAAASASFPRPTPTPGQSHRNFFPATSNTEVIEAAVETYLFPADYKSFVNSSFWRRGSRVLFLRER</sequence>
<proteinExistence type="predicted"/>
<feature type="region of interest" description="Disordered" evidence="1">
    <location>
        <begin position="1"/>
        <end position="50"/>
    </location>
</feature>
<feature type="compositionally biased region" description="Basic and acidic residues" evidence="1">
    <location>
        <begin position="11"/>
        <end position="23"/>
    </location>
</feature>
<dbReference type="EMBL" id="OZ034829">
    <property type="protein sequence ID" value="CAL1685772.1"/>
    <property type="molecule type" value="Genomic_DNA"/>
</dbReference>
<protein>
    <submittedName>
        <fullName evidence="2">Uncharacterized protein</fullName>
    </submittedName>
</protein>
<keyword evidence="3" id="KW-1185">Reference proteome</keyword>
<evidence type="ECO:0000256" key="1">
    <source>
        <dbReference type="SAM" id="MobiDB-lite"/>
    </source>
</evidence>
<name>A0AAV2NZR5_9HYME</name>
<gene>
    <name evidence="2" type="ORF">LPLAT_LOCUS11188</name>
</gene>
<dbReference type="AlphaFoldDB" id="A0AAV2NZR5"/>
<accession>A0AAV2NZR5</accession>